<proteinExistence type="predicted"/>
<sequence length="84" mass="9184">METGMHDRIRPGLALPTDSRSRSRVGGALLVLVVVSVSIWTMLAIWHQVEPPVTWPSLAAAAAALAILRPNHPLKTNRRPPLTF</sequence>
<feature type="compositionally biased region" description="Basic and acidic residues" evidence="1">
    <location>
        <begin position="1"/>
        <end position="10"/>
    </location>
</feature>
<evidence type="ECO:0000313" key="3">
    <source>
        <dbReference type="EMBL" id="OYR28480.1"/>
    </source>
</evidence>
<feature type="transmembrane region" description="Helical" evidence="2">
    <location>
        <begin position="25"/>
        <end position="47"/>
    </location>
</feature>
<keyword evidence="4" id="KW-1185">Reference proteome</keyword>
<name>A0A256GND8_9HYPH</name>
<organism evidence="3 4">
    <name type="scientific">Brucella pseudogrignonensis</name>
    <dbReference type="NCBI Taxonomy" id="419475"/>
    <lineage>
        <taxon>Bacteria</taxon>
        <taxon>Pseudomonadati</taxon>
        <taxon>Pseudomonadota</taxon>
        <taxon>Alphaproteobacteria</taxon>
        <taxon>Hyphomicrobiales</taxon>
        <taxon>Brucellaceae</taxon>
        <taxon>Brucella/Ochrobactrum group</taxon>
        <taxon>Brucella</taxon>
    </lineage>
</organism>
<protein>
    <submittedName>
        <fullName evidence="3">Uncharacterized protein</fullName>
    </submittedName>
</protein>
<dbReference type="AlphaFoldDB" id="A0A256GND8"/>
<dbReference type="EMBL" id="NNRM01000015">
    <property type="protein sequence ID" value="OYR28480.1"/>
    <property type="molecule type" value="Genomic_DNA"/>
</dbReference>
<evidence type="ECO:0000256" key="1">
    <source>
        <dbReference type="SAM" id="MobiDB-lite"/>
    </source>
</evidence>
<evidence type="ECO:0000256" key="2">
    <source>
        <dbReference type="SAM" id="Phobius"/>
    </source>
</evidence>
<dbReference type="Proteomes" id="UP000216188">
    <property type="component" value="Unassembled WGS sequence"/>
</dbReference>
<gene>
    <name evidence="3" type="ORF">CEV34_1174</name>
</gene>
<keyword evidence="2" id="KW-0472">Membrane</keyword>
<reference evidence="3 4" key="1">
    <citation type="submission" date="2017-07" db="EMBL/GenBank/DDBJ databases">
        <title>Phylogenetic study on the rhizospheric bacterium Ochrobactrum sp. A44.</title>
        <authorList>
            <person name="Krzyzanowska D.M."/>
            <person name="Ossowicki A."/>
            <person name="Rajewska M."/>
            <person name="Maciag T."/>
            <person name="Kaczynski Z."/>
            <person name="Czerwicka M."/>
            <person name="Jafra S."/>
        </authorList>
    </citation>
    <scope>NUCLEOTIDE SEQUENCE [LARGE SCALE GENOMIC DNA]</scope>
    <source>
        <strain evidence="3 4">CCUG 30717</strain>
    </source>
</reference>
<comment type="caution">
    <text evidence="3">The sequence shown here is derived from an EMBL/GenBank/DDBJ whole genome shotgun (WGS) entry which is preliminary data.</text>
</comment>
<keyword evidence="2" id="KW-1133">Transmembrane helix</keyword>
<evidence type="ECO:0000313" key="4">
    <source>
        <dbReference type="Proteomes" id="UP000216188"/>
    </source>
</evidence>
<accession>A0A256GND8</accession>
<feature type="region of interest" description="Disordered" evidence="1">
    <location>
        <begin position="1"/>
        <end position="21"/>
    </location>
</feature>
<keyword evidence="2" id="KW-0812">Transmembrane</keyword>